<organism evidence="1 2">
    <name type="scientific">Dreissena polymorpha</name>
    <name type="common">Zebra mussel</name>
    <name type="synonym">Mytilus polymorpha</name>
    <dbReference type="NCBI Taxonomy" id="45954"/>
    <lineage>
        <taxon>Eukaryota</taxon>
        <taxon>Metazoa</taxon>
        <taxon>Spiralia</taxon>
        <taxon>Lophotrochozoa</taxon>
        <taxon>Mollusca</taxon>
        <taxon>Bivalvia</taxon>
        <taxon>Autobranchia</taxon>
        <taxon>Heteroconchia</taxon>
        <taxon>Euheterodonta</taxon>
        <taxon>Imparidentia</taxon>
        <taxon>Neoheterodontei</taxon>
        <taxon>Myida</taxon>
        <taxon>Dreissenoidea</taxon>
        <taxon>Dreissenidae</taxon>
        <taxon>Dreissena</taxon>
    </lineage>
</organism>
<proteinExistence type="predicted"/>
<protein>
    <submittedName>
        <fullName evidence="1">Uncharacterized protein</fullName>
    </submittedName>
</protein>
<reference evidence="1" key="1">
    <citation type="journal article" date="2019" name="bioRxiv">
        <title>The Genome of the Zebra Mussel, Dreissena polymorpha: A Resource for Invasive Species Research.</title>
        <authorList>
            <person name="McCartney M.A."/>
            <person name="Auch B."/>
            <person name="Kono T."/>
            <person name="Mallez S."/>
            <person name="Zhang Y."/>
            <person name="Obille A."/>
            <person name="Becker A."/>
            <person name="Abrahante J.E."/>
            <person name="Garbe J."/>
            <person name="Badalamenti J.P."/>
            <person name="Herman A."/>
            <person name="Mangelson H."/>
            <person name="Liachko I."/>
            <person name="Sullivan S."/>
            <person name="Sone E.D."/>
            <person name="Koren S."/>
            <person name="Silverstein K.A.T."/>
            <person name="Beckman K.B."/>
            <person name="Gohl D.M."/>
        </authorList>
    </citation>
    <scope>NUCLEOTIDE SEQUENCE</scope>
    <source>
        <strain evidence="1">Duluth1</strain>
        <tissue evidence="1">Whole animal</tissue>
    </source>
</reference>
<evidence type="ECO:0000313" key="1">
    <source>
        <dbReference type="EMBL" id="KAH3716265.1"/>
    </source>
</evidence>
<evidence type="ECO:0000313" key="2">
    <source>
        <dbReference type="Proteomes" id="UP000828390"/>
    </source>
</evidence>
<name>A0A9D4C347_DREPO</name>
<comment type="caution">
    <text evidence="1">The sequence shown here is derived from an EMBL/GenBank/DDBJ whole genome shotgun (WGS) entry which is preliminary data.</text>
</comment>
<dbReference type="EMBL" id="JAIWYP010000013">
    <property type="protein sequence ID" value="KAH3716265.1"/>
    <property type="molecule type" value="Genomic_DNA"/>
</dbReference>
<accession>A0A9D4C347</accession>
<dbReference type="Proteomes" id="UP000828390">
    <property type="component" value="Unassembled WGS sequence"/>
</dbReference>
<keyword evidence="2" id="KW-1185">Reference proteome</keyword>
<reference evidence="1" key="2">
    <citation type="submission" date="2020-11" db="EMBL/GenBank/DDBJ databases">
        <authorList>
            <person name="McCartney M.A."/>
            <person name="Auch B."/>
            <person name="Kono T."/>
            <person name="Mallez S."/>
            <person name="Becker A."/>
            <person name="Gohl D.M."/>
            <person name="Silverstein K.A.T."/>
            <person name="Koren S."/>
            <person name="Bechman K.B."/>
            <person name="Herman A."/>
            <person name="Abrahante J.E."/>
            <person name="Garbe J."/>
        </authorList>
    </citation>
    <scope>NUCLEOTIDE SEQUENCE</scope>
    <source>
        <strain evidence="1">Duluth1</strain>
        <tissue evidence="1">Whole animal</tissue>
    </source>
</reference>
<sequence length="249" mass="28824">MFLIYSTNSIIRTKLRTKFHEDLTINVTSRVLTRKTVPTNGVHFLQWTGTIFKLSLTINKNKYLTIKVTFRVLTRKTAPQPDGHFHEDWTKNKTSSVLTRTNVLTKFHDDLTINVTPRLNCPAPSRPYIITNVLTKFHEDWTYNKTSRVLTRKTAPPPGGHTNVLTKFPENWKLKVTSRVLTSFFFNLTYFELDHNIIGTYLLTKFHEDQTINVASIVLTMQNVDDGRQSTHDGHKAITKAHHEHVVLR</sequence>
<gene>
    <name evidence="1" type="ORF">DPMN_058984</name>
</gene>
<dbReference type="AlphaFoldDB" id="A0A9D4C347"/>